<dbReference type="InterPro" id="IPR000015">
    <property type="entry name" value="Fimb_usher"/>
</dbReference>
<comment type="caution">
    <text evidence="2">The sequence shown here is derived from an EMBL/GenBank/DDBJ whole genome shotgun (WGS) entry which is preliminary data.</text>
</comment>
<evidence type="ECO:0000256" key="1">
    <source>
        <dbReference type="SAM" id="SignalP"/>
    </source>
</evidence>
<dbReference type="Pfam" id="PF00577">
    <property type="entry name" value="Usher"/>
    <property type="match status" value="1"/>
</dbReference>
<dbReference type="PROSITE" id="PS51257">
    <property type="entry name" value="PROKAR_LIPOPROTEIN"/>
    <property type="match status" value="1"/>
</dbReference>
<evidence type="ECO:0000313" key="3">
    <source>
        <dbReference type="Proteomes" id="UP000032305"/>
    </source>
</evidence>
<dbReference type="GO" id="GO:0009279">
    <property type="term" value="C:cell outer membrane"/>
    <property type="evidence" value="ECO:0007669"/>
    <property type="project" value="TreeGrafter"/>
</dbReference>
<gene>
    <name evidence="2" type="ORF">SP5_060_00280</name>
</gene>
<evidence type="ECO:0000313" key="2">
    <source>
        <dbReference type="EMBL" id="GAM01323.1"/>
    </source>
</evidence>
<name>A0A0A1W7R1_9SPHN</name>
<dbReference type="RefSeq" id="WP_052811483.1">
    <property type="nucleotide sequence ID" value="NZ_BBPI01000060.1"/>
</dbReference>
<dbReference type="Gene3D" id="2.60.40.2610">
    <property type="entry name" value="Outer membrane usher protein FimD, plug domain"/>
    <property type="match status" value="1"/>
</dbReference>
<dbReference type="GO" id="GO:0015473">
    <property type="term" value="F:fimbrial usher porin activity"/>
    <property type="evidence" value="ECO:0007669"/>
    <property type="project" value="InterPro"/>
</dbReference>
<reference evidence="2 3" key="1">
    <citation type="submission" date="2014-11" db="EMBL/GenBank/DDBJ databases">
        <title>Whole genome shotgun sequence of Sphingomonas parapaucimobilis NBRC 15100.</title>
        <authorList>
            <person name="Katano-Makiyama Y."/>
            <person name="Hosoyama A."/>
            <person name="Hashimoto M."/>
            <person name="Hosoyama Y."/>
            <person name="Noguchi M."/>
            <person name="Numata M."/>
            <person name="Tsuchikane K."/>
            <person name="Hirakata S."/>
            <person name="Uohara A."/>
            <person name="Shimodaira J."/>
            <person name="Ohji S."/>
            <person name="Ichikawa N."/>
            <person name="Kimura A."/>
            <person name="Yamazoe A."/>
            <person name="Fujita N."/>
        </authorList>
    </citation>
    <scope>NUCLEOTIDE SEQUENCE [LARGE SCALE GENOMIC DNA]</scope>
    <source>
        <strain evidence="2 3">NBRC 15100</strain>
    </source>
</reference>
<dbReference type="Proteomes" id="UP000032305">
    <property type="component" value="Unassembled WGS sequence"/>
</dbReference>
<sequence>MRPNRAGELAWIILAMLACAQTAGAQDTDSLRVGVDVDPSRQDQALQLEVYLNDKPTGYVASFTQRADGSFTAPVAQLRTLGVKVPPDAVAGDVPLERISGLRYRYEQMRQIMWLAAGPTVQNPTLIDGGRGDRSGRTPDRPPFGAVLDYTLFASGDRSAVGPRSTGASGAFGTRVFGAFGLFESSAVGLLSDGPRFTRLVTTYSYEDPARLVTLRMGDTINGGHAWTRPIRMAGLQIQRSFGMRPDLVTMPVPRLLGSAAAPSTLDLFIDRVRTLSADVPQGPYAVMHPPVVQGAGVATVVVRDALGRETVQTAPFYASPQLLAEGLTDFSAEIGFARRSYAILSNDYDRRLVASASVRRGMTDRLTLQGHAELGAGLVQLGAGGVVTLRDQALLSLAGAVSQAGGRTGGLVDIAFETRRSGFSVLIRSMRTIGRYEDLASRTSSFGPILAGDRRIFGAPREVDQISLSLPVAATSASVGASLVNSRTAAGDRYRLASLSSTANVGRLSLFANAVADLSGDRSFGLFVGASLPFGRRASVTTGATVSEGRASGYAEMSRQGAHEPGSWGWSVRVADGRERAGHAIVRHTTGFAQFEATGLYAGGNLSGTLQAEGAVALIGGDLYAARRLDQSFAVADAGASGVRVYRENQLVGTTGASGKLLVPDIAPFEPSAISIDPSSLPVDARIASTHAEAVAFTRVPALVAFGVARETDTALVEFIDGEGRPLPLGSGIERAGLPPDVVGYDGAAFLYALGARNEAIVTDPDGRRCRARFPFAAQPGDQVRIRAVCMPMASTAP</sequence>
<keyword evidence="3" id="KW-1185">Reference proteome</keyword>
<dbReference type="InterPro" id="IPR042186">
    <property type="entry name" value="FimD_plug_dom"/>
</dbReference>
<dbReference type="PANTHER" id="PTHR30451:SF5">
    <property type="entry name" value="SLR0019 PROTEIN"/>
    <property type="match status" value="1"/>
</dbReference>
<proteinExistence type="predicted"/>
<dbReference type="Gene3D" id="2.60.40.3110">
    <property type="match status" value="1"/>
</dbReference>
<dbReference type="PANTHER" id="PTHR30451">
    <property type="entry name" value="OUTER MEMBRANE USHER PROTEIN"/>
    <property type="match status" value="1"/>
</dbReference>
<dbReference type="GO" id="GO:0009297">
    <property type="term" value="P:pilus assembly"/>
    <property type="evidence" value="ECO:0007669"/>
    <property type="project" value="InterPro"/>
</dbReference>
<accession>A0A0A1W7R1</accession>
<dbReference type="EMBL" id="BBPI01000060">
    <property type="protein sequence ID" value="GAM01323.1"/>
    <property type="molecule type" value="Genomic_DNA"/>
</dbReference>
<dbReference type="eggNOG" id="COG3188">
    <property type="taxonomic scope" value="Bacteria"/>
</dbReference>
<evidence type="ECO:0008006" key="4">
    <source>
        <dbReference type="Google" id="ProtNLM"/>
    </source>
</evidence>
<feature type="chain" id="PRO_5001993484" description="Fimbrial biogenesis outer membrane usher protein" evidence="1">
    <location>
        <begin position="26"/>
        <end position="799"/>
    </location>
</feature>
<protein>
    <recommendedName>
        <fullName evidence="4">Fimbrial biogenesis outer membrane usher protein</fullName>
    </recommendedName>
</protein>
<feature type="signal peptide" evidence="1">
    <location>
        <begin position="1"/>
        <end position="25"/>
    </location>
</feature>
<organism evidence="2 3">
    <name type="scientific">Sphingomonas parapaucimobilis NBRC 15100</name>
    <dbReference type="NCBI Taxonomy" id="1219049"/>
    <lineage>
        <taxon>Bacteria</taxon>
        <taxon>Pseudomonadati</taxon>
        <taxon>Pseudomonadota</taxon>
        <taxon>Alphaproteobacteria</taxon>
        <taxon>Sphingomonadales</taxon>
        <taxon>Sphingomonadaceae</taxon>
        <taxon>Sphingomonas</taxon>
    </lineage>
</organism>
<keyword evidence="1" id="KW-0732">Signal</keyword>
<dbReference type="AlphaFoldDB" id="A0A0A1W7R1"/>